<organism evidence="2 3">
    <name type="scientific">Paramecium pentaurelia</name>
    <dbReference type="NCBI Taxonomy" id="43138"/>
    <lineage>
        <taxon>Eukaryota</taxon>
        <taxon>Sar</taxon>
        <taxon>Alveolata</taxon>
        <taxon>Ciliophora</taxon>
        <taxon>Intramacronucleata</taxon>
        <taxon>Oligohymenophorea</taxon>
        <taxon>Peniculida</taxon>
        <taxon>Parameciidae</taxon>
        <taxon>Paramecium</taxon>
    </lineage>
</organism>
<feature type="coiled-coil region" evidence="1">
    <location>
        <begin position="28"/>
        <end position="79"/>
    </location>
</feature>
<dbReference type="AlphaFoldDB" id="A0A8S1VDE6"/>
<dbReference type="Proteomes" id="UP000689195">
    <property type="component" value="Unassembled WGS sequence"/>
</dbReference>
<gene>
    <name evidence="2" type="ORF">PPENT_87.1.T0630213</name>
</gene>
<name>A0A8S1VDE6_9CILI</name>
<protein>
    <submittedName>
        <fullName evidence="2">Uncharacterized protein</fullName>
    </submittedName>
</protein>
<evidence type="ECO:0000313" key="3">
    <source>
        <dbReference type="Proteomes" id="UP000689195"/>
    </source>
</evidence>
<keyword evidence="3" id="KW-1185">Reference proteome</keyword>
<sequence>MYNNHQIFSKNYQILIYKSLQVEKIKYLIQIINNVEELINQAKAYQRQSNLFEQIVTLYQQQTNKIDQIQQNTQNWTKDQIIKSGSINASFQNLSQIFNDYTITIDNKSKQQNFVIFNNLRQIYSMQQVRNNNLEVEDANLLIQISMSSDQKQQEKFQKYIKD</sequence>
<proteinExistence type="predicted"/>
<evidence type="ECO:0000256" key="1">
    <source>
        <dbReference type="SAM" id="Coils"/>
    </source>
</evidence>
<dbReference type="EMBL" id="CAJJDO010000063">
    <property type="protein sequence ID" value="CAD8175708.1"/>
    <property type="molecule type" value="Genomic_DNA"/>
</dbReference>
<evidence type="ECO:0000313" key="2">
    <source>
        <dbReference type="EMBL" id="CAD8175708.1"/>
    </source>
</evidence>
<keyword evidence="1" id="KW-0175">Coiled coil</keyword>
<reference evidence="2" key="1">
    <citation type="submission" date="2021-01" db="EMBL/GenBank/DDBJ databases">
        <authorList>
            <consortium name="Genoscope - CEA"/>
            <person name="William W."/>
        </authorList>
    </citation>
    <scope>NUCLEOTIDE SEQUENCE</scope>
</reference>
<accession>A0A8S1VDE6</accession>
<comment type="caution">
    <text evidence="2">The sequence shown here is derived from an EMBL/GenBank/DDBJ whole genome shotgun (WGS) entry which is preliminary data.</text>
</comment>